<dbReference type="Proteomes" id="UP000237271">
    <property type="component" value="Unassembled WGS sequence"/>
</dbReference>
<name>A0A2P4YVT2_9STRA</name>
<dbReference type="EMBL" id="NCKW01000004">
    <property type="protein sequence ID" value="POM81910.1"/>
    <property type="molecule type" value="Genomic_DNA"/>
</dbReference>
<sequence>MVRDRKTTSIFTHQEKYATKVLNRSNHRDAHPVRTTTTKSVKLCLGMRPQTDSEKNEMKAIPYREVVGSFMYLMMETRTDLDYFLRERDFRYFNSARKLGITLDRIQNVEQYNLQQCLTAYLDAGYANYPDTRRSVGGYITYMCGSSISWQSMKHHTVVLYTTEAEYIALYHCMQELMFLDLLLQELNHNSPHAITIYEDNQSCIKLSYNPELHDRSKHIHIRYCFVQEKVNRKEFDVKYCNTKEMVADIFTKSLTKTHISKTTTVTLQLVNKLTIYETLQNK</sequence>
<protein>
    <submittedName>
        <fullName evidence="1">Integrase catalytic core protein</fullName>
    </submittedName>
</protein>
<dbReference type="AlphaFoldDB" id="A0A2P4YVT2"/>
<dbReference type="OrthoDB" id="107090at2759"/>
<keyword evidence="2" id="KW-1185">Reference proteome</keyword>
<reference evidence="1 2" key="1">
    <citation type="journal article" date="2017" name="Genome Biol. Evol.">
        <title>Phytophthora megakarya and P. palmivora, closely related causal agents of cacao black pod rot, underwent increases in genome sizes and gene numbers by different mechanisms.</title>
        <authorList>
            <person name="Ali S.S."/>
            <person name="Shao J."/>
            <person name="Lary D.J."/>
            <person name="Kronmiller B."/>
            <person name="Shen D."/>
            <person name="Strem M.D."/>
            <person name="Amoako-Attah I."/>
            <person name="Akrofi A.Y."/>
            <person name="Begoude B.A."/>
            <person name="Ten Hoopen G.M."/>
            <person name="Coulibaly K."/>
            <person name="Kebe B.I."/>
            <person name="Melnick R.L."/>
            <person name="Guiltinan M.J."/>
            <person name="Tyler B.M."/>
            <person name="Meinhardt L.W."/>
            <person name="Bailey B.A."/>
        </authorList>
    </citation>
    <scope>NUCLEOTIDE SEQUENCE [LARGE SCALE GENOMIC DNA]</scope>
    <source>
        <strain evidence="2">sbr112.9</strain>
    </source>
</reference>
<dbReference type="PANTHER" id="PTHR11439:SF483">
    <property type="entry name" value="PEPTIDE SYNTHASE GLIP-LIKE, PUTATIVE (AFU_ORTHOLOGUE AFUA_3G12920)-RELATED"/>
    <property type="match status" value="1"/>
</dbReference>
<organism evidence="1 2">
    <name type="scientific">Phytophthora palmivora</name>
    <dbReference type="NCBI Taxonomy" id="4796"/>
    <lineage>
        <taxon>Eukaryota</taxon>
        <taxon>Sar</taxon>
        <taxon>Stramenopiles</taxon>
        <taxon>Oomycota</taxon>
        <taxon>Peronosporomycetes</taxon>
        <taxon>Peronosporales</taxon>
        <taxon>Peronosporaceae</taxon>
        <taxon>Phytophthora</taxon>
    </lineage>
</organism>
<evidence type="ECO:0000313" key="2">
    <source>
        <dbReference type="Proteomes" id="UP000237271"/>
    </source>
</evidence>
<accession>A0A2P4YVT2</accession>
<gene>
    <name evidence="1" type="ORF">PHPALM_69</name>
</gene>
<comment type="caution">
    <text evidence="1">The sequence shown here is derived from an EMBL/GenBank/DDBJ whole genome shotgun (WGS) entry which is preliminary data.</text>
</comment>
<dbReference type="PANTHER" id="PTHR11439">
    <property type="entry name" value="GAG-POL-RELATED RETROTRANSPOSON"/>
    <property type="match status" value="1"/>
</dbReference>
<proteinExistence type="predicted"/>
<dbReference type="CDD" id="cd09272">
    <property type="entry name" value="RNase_HI_RT_Ty1"/>
    <property type="match status" value="1"/>
</dbReference>
<evidence type="ECO:0000313" key="1">
    <source>
        <dbReference type="EMBL" id="POM81910.1"/>
    </source>
</evidence>